<dbReference type="RefSeq" id="WP_367778452.1">
    <property type="nucleotide sequence ID" value="NZ_JBFMIA010000002.1"/>
</dbReference>
<dbReference type="Proteomes" id="UP001556040">
    <property type="component" value="Unassembled WGS sequence"/>
</dbReference>
<gene>
    <name evidence="2" type="ORF">AB1471_04720</name>
</gene>
<feature type="transmembrane region" description="Helical" evidence="1">
    <location>
        <begin position="6"/>
        <end position="23"/>
    </location>
</feature>
<comment type="caution">
    <text evidence="2">The sequence shown here is derived from an EMBL/GenBank/DDBJ whole genome shotgun (WGS) entry which is preliminary data.</text>
</comment>
<keyword evidence="1" id="KW-0812">Transmembrane</keyword>
<sequence length="119" mass="13633">MTFTSLFLFYILTIVSVGGFYTLRMYKNSKNIPLTYSSSFIAMGLLTLNWLLFLTNFYSKLPVNLSEVIFLPIWFSVSILGLITSLFELRNNRLFALLPGIISFISFLIGIFLYGLSKM</sequence>
<keyword evidence="3" id="KW-1185">Reference proteome</keyword>
<protein>
    <submittedName>
        <fullName evidence="2">Uncharacterized protein</fullName>
    </submittedName>
</protein>
<evidence type="ECO:0000313" key="3">
    <source>
        <dbReference type="Proteomes" id="UP001556040"/>
    </source>
</evidence>
<feature type="transmembrane region" description="Helical" evidence="1">
    <location>
        <begin position="69"/>
        <end position="87"/>
    </location>
</feature>
<keyword evidence="1" id="KW-0472">Membrane</keyword>
<proteinExistence type="predicted"/>
<reference evidence="2 3" key="1">
    <citation type="journal article" date="1979" name="Int. J. Syst. Evol. Microbiol.">
        <title>Bacillus globisporus subsp. marinus subsp. nov.</title>
        <authorList>
            <person name="Liu H."/>
        </authorList>
    </citation>
    <scope>NUCLEOTIDE SEQUENCE [LARGE SCALE GENOMIC DNA]</scope>
    <source>
        <strain evidence="2 3">DSM 1297</strain>
    </source>
</reference>
<evidence type="ECO:0000256" key="1">
    <source>
        <dbReference type="SAM" id="Phobius"/>
    </source>
</evidence>
<evidence type="ECO:0000313" key="2">
    <source>
        <dbReference type="EMBL" id="MEW9501107.1"/>
    </source>
</evidence>
<name>A0ABV3Q1A3_9BACL</name>
<accession>A0ABV3Q1A3</accession>
<keyword evidence="1" id="KW-1133">Transmembrane helix</keyword>
<dbReference type="EMBL" id="JBFMIA010000002">
    <property type="protein sequence ID" value="MEW9501107.1"/>
    <property type="molecule type" value="Genomic_DNA"/>
</dbReference>
<feature type="transmembrane region" description="Helical" evidence="1">
    <location>
        <begin position="94"/>
        <end position="116"/>
    </location>
</feature>
<feature type="transmembrane region" description="Helical" evidence="1">
    <location>
        <begin position="35"/>
        <end position="57"/>
    </location>
</feature>
<organism evidence="2 3">
    <name type="scientific">Jeotgalibacillus marinus</name>
    <dbReference type="NCBI Taxonomy" id="86667"/>
    <lineage>
        <taxon>Bacteria</taxon>
        <taxon>Bacillati</taxon>
        <taxon>Bacillota</taxon>
        <taxon>Bacilli</taxon>
        <taxon>Bacillales</taxon>
        <taxon>Caryophanaceae</taxon>
        <taxon>Jeotgalibacillus</taxon>
    </lineage>
</organism>